<comment type="caution">
    <text evidence="4">The sequence shown here is derived from an EMBL/GenBank/DDBJ whole genome shotgun (WGS) entry which is preliminary data.</text>
</comment>
<dbReference type="InterPro" id="IPR002347">
    <property type="entry name" value="SDR_fam"/>
</dbReference>
<dbReference type="InterPro" id="IPR036291">
    <property type="entry name" value="NAD(P)-bd_dom_sf"/>
</dbReference>
<organism evidence="4 5">
    <name type="scientific">Streptomonospora halophila</name>
    <dbReference type="NCBI Taxonomy" id="427369"/>
    <lineage>
        <taxon>Bacteria</taxon>
        <taxon>Bacillati</taxon>
        <taxon>Actinomycetota</taxon>
        <taxon>Actinomycetes</taxon>
        <taxon>Streptosporangiales</taxon>
        <taxon>Nocardiopsidaceae</taxon>
        <taxon>Streptomonospora</taxon>
    </lineage>
</organism>
<evidence type="ECO:0000313" key="4">
    <source>
        <dbReference type="EMBL" id="GAA4936768.1"/>
    </source>
</evidence>
<keyword evidence="5" id="KW-1185">Reference proteome</keyword>
<dbReference type="EMBL" id="BAABIK010000007">
    <property type="protein sequence ID" value="GAA4936768.1"/>
    <property type="molecule type" value="Genomic_DNA"/>
</dbReference>
<evidence type="ECO:0000313" key="5">
    <source>
        <dbReference type="Proteomes" id="UP001499993"/>
    </source>
</evidence>
<dbReference type="PRINTS" id="PR00081">
    <property type="entry name" value="GDHRDH"/>
</dbReference>
<name>A0ABP9GBL1_9ACTN</name>
<dbReference type="PROSITE" id="PS00061">
    <property type="entry name" value="ADH_SHORT"/>
    <property type="match status" value="1"/>
</dbReference>
<gene>
    <name evidence="4" type="ORF">GCM10023224_17100</name>
</gene>
<reference evidence="5" key="1">
    <citation type="journal article" date="2019" name="Int. J. Syst. Evol. Microbiol.">
        <title>The Global Catalogue of Microorganisms (GCM) 10K type strain sequencing project: providing services to taxonomists for standard genome sequencing and annotation.</title>
        <authorList>
            <consortium name="The Broad Institute Genomics Platform"/>
            <consortium name="The Broad Institute Genome Sequencing Center for Infectious Disease"/>
            <person name="Wu L."/>
            <person name="Ma J."/>
        </authorList>
    </citation>
    <scope>NUCLEOTIDE SEQUENCE [LARGE SCALE GENOMIC DNA]</scope>
    <source>
        <strain evidence="5">JCM 18123</strain>
    </source>
</reference>
<dbReference type="SMART" id="SM00822">
    <property type="entry name" value="PKS_KR"/>
    <property type="match status" value="1"/>
</dbReference>
<dbReference type="Gene3D" id="3.40.50.720">
    <property type="entry name" value="NAD(P)-binding Rossmann-like Domain"/>
    <property type="match status" value="1"/>
</dbReference>
<accession>A0ABP9GBL1</accession>
<dbReference type="InterPro" id="IPR020904">
    <property type="entry name" value="Sc_DH/Rdtase_CS"/>
</dbReference>
<evidence type="ECO:0000256" key="2">
    <source>
        <dbReference type="ARBA" id="ARBA00023002"/>
    </source>
</evidence>
<dbReference type="InterPro" id="IPR057326">
    <property type="entry name" value="KR_dom"/>
</dbReference>
<dbReference type="CDD" id="cd05233">
    <property type="entry name" value="SDR_c"/>
    <property type="match status" value="1"/>
</dbReference>
<evidence type="ECO:0000259" key="3">
    <source>
        <dbReference type="SMART" id="SM00822"/>
    </source>
</evidence>
<dbReference type="Pfam" id="PF13561">
    <property type="entry name" value="adh_short_C2"/>
    <property type="match status" value="1"/>
</dbReference>
<dbReference type="PRINTS" id="PR00080">
    <property type="entry name" value="SDRFAMILY"/>
</dbReference>
<dbReference type="Proteomes" id="UP001499993">
    <property type="component" value="Unassembled WGS sequence"/>
</dbReference>
<sequence>MADMLVGIRARLTGAVGGAAAVWHAARMRRSYVVTGAGRGIGRAIAERLVEDGGAVVAVDADERALRWAADRPQFLAAVPGDAAEEAVAEAVAEEAERFGALGGWVNNAAVFRDADLHATAPARMTELITANLAPVVTGCAVAVRRFLRAGTGGAIVNVSSHQAQRPVPGAMAYASAKAAVEGLTRALAVDYGPHGVRANALALGSVATERYTALLAGQEPGQALRTREQMARLHPLGRVGEPEEVADAVAYLLGDRAGFISGAVLPLDGGRSVRGHDPEEA</sequence>
<dbReference type="SUPFAM" id="SSF51735">
    <property type="entry name" value="NAD(P)-binding Rossmann-fold domains"/>
    <property type="match status" value="1"/>
</dbReference>
<protein>
    <submittedName>
        <fullName evidence="4">SDR family oxidoreductase</fullName>
    </submittedName>
</protein>
<proteinExistence type="inferred from homology"/>
<comment type="similarity">
    <text evidence="1">Belongs to the short-chain dehydrogenases/reductases (SDR) family.</text>
</comment>
<feature type="domain" description="Ketoreductase" evidence="3">
    <location>
        <begin position="30"/>
        <end position="211"/>
    </location>
</feature>
<dbReference type="PANTHER" id="PTHR42760:SF133">
    <property type="entry name" value="3-OXOACYL-[ACYL-CARRIER-PROTEIN] REDUCTASE"/>
    <property type="match status" value="1"/>
</dbReference>
<evidence type="ECO:0000256" key="1">
    <source>
        <dbReference type="ARBA" id="ARBA00006484"/>
    </source>
</evidence>
<dbReference type="PANTHER" id="PTHR42760">
    <property type="entry name" value="SHORT-CHAIN DEHYDROGENASES/REDUCTASES FAMILY MEMBER"/>
    <property type="match status" value="1"/>
</dbReference>
<keyword evidence="2" id="KW-0560">Oxidoreductase</keyword>